<feature type="transmembrane region" description="Helical" evidence="1">
    <location>
        <begin position="76"/>
        <end position="93"/>
    </location>
</feature>
<dbReference type="RefSeq" id="WP_007023067.1">
    <property type="nucleotide sequence ID" value="NZ_CH724129.1"/>
</dbReference>
<feature type="transmembrane region" description="Helical" evidence="1">
    <location>
        <begin position="216"/>
        <end position="239"/>
    </location>
</feature>
<keyword evidence="4" id="KW-1185">Reference proteome</keyword>
<dbReference type="InterPro" id="IPR037185">
    <property type="entry name" value="EmrE-like"/>
</dbReference>
<feature type="transmembrane region" description="Helical" evidence="1">
    <location>
        <begin position="191"/>
        <end position="210"/>
    </location>
</feature>
<reference evidence="3 4" key="1">
    <citation type="submission" date="2006-02" db="EMBL/GenBank/DDBJ databases">
        <authorList>
            <person name="Pinhassi J."/>
            <person name="Pedros-Alio C."/>
            <person name="Ferriera S."/>
            <person name="Johnson J."/>
            <person name="Kravitz S."/>
            <person name="Halpern A."/>
            <person name="Remington K."/>
            <person name="Beeson K."/>
            <person name="Tran B."/>
            <person name="Rogers Y.-H."/>
            <person name="Friedman R."/>
            <person name="Venter J.C."/>
        </authorList>
    </citation>
    <scope>NUCLEOTIDE SEQUENCE [LARGE SCALE GENOMIC DNA]</scope>
    <source>
        <strain evidence="3 4">MED92</strain>
    </source>
</reference>
<dbReference type="PANTHER" id="PTHR22911:SF79">
    <property type="entry name" value="MOBA-LIKE NTP TRANSFERASE DOMAIN-CONTAINING PROTEIN"/>
    <property type="match status" value="1"/>
</dbReference>
<dbReference type="GO" id="GO:0016020">
    <property type="term" value="C:membrane"/>
    <property type="evidence" value="ECO:0007669"/>
    <property type="project" value="InterPro"/>
</dbReference>
<feature type="transmembrane region" description="Helical" evidence="1">
    <location>
        <begin position="272"/>
        <end position="291"/>
    </location>
</feature>
<feature type="domain" description="EamA" evidence="2">
    <location>
        <begin position="15"/>
        <end position="143"/>
    </location>
</feature>
<dbReference type="AlphaFoldDB" id="A0A7U8GQX9"/>
<feature type="transmembrane region" description="Helical" evidence="1">
    <location>
        <begin position="246"/>
        <end position="266"/>
    </location>
</feature>
<keyword evidence="1" id="KW-0812">Transmembrane</keyword>
<dbReference type="Pfam" id="PF00892">
    <property type="entry name" value="EamA"/>
    <property type="match status" value="2"/>
</dbReference>
<feature type="transmembrane region" description="Helical" evidence="1">
    <location>
        <begin position="45"/>
        <end position="69"/>
    </location>
</feature>
<dbReference type="SUPFAM" id="SSF103481">
    <property type="entry name" value="Multidrug resistance efflux transporter EmrE"/>
    <property type="match status" value="2"/>
</dbReference>
<comment type="caution">
    <text evidence="3">The sequence shown here is derived from an EMBL/GenBank/DDBJ whole genome shotgun (WGS) entry which is preliminary data.</text>
</comment>
<dbReference type="InterPro" id="IPR000620">
    <property type="entry name" value="EamA_dom"/>
</dbReference>
<feature type="transmembrane region" description="Helical" evidence="1">
    <location>
        <begin position="99"/>
        <end position="121"/>
    </location>
</feature>
<sequence length="296" mass="32280">MTTISATHTPIANSSIVLAILSAVFMGTIGVISKFTGLSAEVVTFYRLFFGGLIMLCYLQFTTGVRILFSRPPWQVLLNGCFLSGFIVCYVQAMNYTSMANAIMMVYLAPVAASIFAHFFLGERLNRISFGLIAVALFGFVMMMEFQLNLVEGGNDIIGLGYGAAALFAYAGFIVINRIMPASYPVFSRTWYQLMVGALCMLPFLFLAPMEIDLQQWSWLLLAGLVPGFLAILFAVMALDKLPSTLFGTLAYFEPVAVVIFGWVLFAETLSPLQMSGCAVILASGITQALLSTKAR</sequence>
<feature type="transmembrane region" description="Helical" evidence="1">
    <location>
        <begin position="160"/>
        <end position="179"/>
    </location>
</feature>
<feature type="transmembrane region" description="Helical" evidence="1">
    <location>
        <begin position="128"/>
        <end position="148"/>
    </location>
</feature>
<dbReference type="Gene3D" id="1.10.3730.20">
    <property type="match status" value="1"/>
</dbReference>
<organism evidence="3 4">
    <name type="scientific">Neptuniibacter caesariensis</name>
    <dbReference type="NCBI Taxonomy" id="207954"/>
    <lineage>
        <taxon>Bacteria</taxon>
        <taxon>Pseudomonadati</taxon>
        <taxon>Pseudomonadota</taxon>
        <taxon>Gammaproteobacteria</taxon>
        <taxon>Oceanospirillales</taxon>
        <taxon>Oceanospirillaceae</taxon>
        <taxon>Neptuniibacter</taxon>
    </lineage>
</organism>
<feature type="domain" description="EamA" evidence="2">
    <location>
        <begin position="158"/>
        <end position="284"/>
    </location>
</feature>
<evidence type="ECO:0000313" key="3">
    <source>
        <dbReference type="EMBL" id="EAR59623.1"/>
    </source>
</evidence>
<evidence type="ECO:0000313" key="4">
    <source>
        <dbReference type="Proteomes" id="UP000002171"/>
    </source>
</evidence>
<dbReference type="PANTHER" id="PTHR22911">
    <property type="entry name" value="ACYL-MALONYL CONDENSING ENZYME-RELATED"/>
    <property type="match status" value="1"/>
</dbReference>
<dbReference type="EMBL" id="AAOW01000040">
    <property type="protein sequence ID" value="EAR59623.1"/>
    <property type="molecule type" value="Genomic_DNA"/>
</dbReference>
<protein>
    <submittedName>
        <fullName evidence="3">Membrane protein, putative</fullName>
    </submittedName>
</protein>
<evidence type="ECO:0000256" key="1">
    <source>
        <dbReference type="SAM" id="Phobius"/>
    </source>
</evidence>
<evidence type="ECO:0000259" key="2">
    <source>
        <dbReference type="Pfam" id="PF00892"/>
    </source>
</evidence>
<proteinExistence type="predicted"/>
<gene>
    <name evidence="3" type="ORF">MED92_00140</name>
</gene>
<dbReference type="Proteomes" id="UP000002171">
    <property type="component" value="Unassembled WGS sequence"/>
</dbReference>
<name>A0A7U8GQX9_NEPCE</name>
<accession>A0A7U8GQX9</accession>
<keyword evidence="1" id="KW-1133">Transmembrane helix</keyword>
<dbReference type="OrthoDB" id="5810973at2"/>
<keyword evidence="1" id="KW-0472">Membrane</keyword>
<feature type="transmembrane region" description="Helical" evidence="1">
    <location>
        <begin position="12"/>
        <end position="33"/>
    </location>
</feature>